<dbReference type="RefSeq" id="WP_139516217.1">
    <property type="nucleotide sequence ID" value="NZ_CP040896.1"/>
</dbReference>
<dbReference type="Proteomes" id="UP000305398">
    <property type="component" value="Chromosome"/>
</dbReference>
<gene>
    <name evidence="2" type="ORF">FHG12_13430</name>
</gene>
<dbReference type="EMBL" id="CP040896">
    <property type="protein sequence ID" value="QDA61043.1"/>
    <property type="molecule type" value="Genomic_DNA"/>
</dbReference>
<dbReference type="InterPro" id="IPR010406">
    <property type="entry name" value="DUF1003"/>
</dbReference>
<evidence type="ECO:0000256" key="1">
    <source>
        <dbReference type="SAM" id="Phobius"/>
    </source>
</evidence>
<evidence type="ECO:0000313" key="3">
    <source>
        <dbReference type="Proteomes" id="UP000305398"/>
    </source>
</evidence>
<name>A0A5B8A372_9BACT</name>
<keyword evidence="1" id="KW-0812">Transmembrane</keyword>
<feature type="transmembrane region" description="Helical" evidence="1">
    <location>
        <begin position="113"/>
        <end position="136"/>
    </location>
</feature>
<proteinExistence type="predicted"/>
<dbReference type="OrthoDB" id="9795736at2"/>
<feature type="transmembrane region" description="Helical" evidence="1">
    <location>
        <begin position="148"/>
        <end position="171"/>
    </location>
</feature>
<dbReference type="PANTHER" id="PTHR41386">
    <property type="entry name" value="INTEGRAL MEMBRANE PROTEIN-RELATED"/>
    <property type="match status" value="1"/>
</dbReference>
<organism evidence="2 3">
    <name type="scientific">Hymenobacter jejuensis</name>
    <dbReference type="NCBI Taxonomy" id="2502781"/>
    <lineage>
        <taxon>Bacteria</taxon>
        <taxon>Pseudomonadati</taxon>
        <taxon>Bacteroidota</taxon>
        <taxon>Cytophagia</taxon>
        <taxon>Cytophagales</taxon>
        <taxon>Hymenobacteraceae</taxon>
        <taxon>Hymenobacter</taxon>
    </lineage>
</organism>
<keyword evidence="3" id="KW-1185">Reference proteome</keyword>
<accession>A0A5B8A372</accession>
<reference evidence="2 3" key="1">
    <citation type="submission" date="2019-06" db="EMBL/GenBank/DDBJ databases">
        <authorList>
            <person name="Srinivasan S."/>
        </authorList>
    </citation>
    <scope>NUCLEOTIDE SEQUENCE [LARGE SCALE GENOMIC DNA]</scope>
    <source>
        <strain evidence="2 3">17J68-5</strain>
    </source>
</reference>
<keyword evidence="1" id="KW-1133">Transmembrane helix</keyword>
<dbReference type="KEGG" id="hyj:FHG12_13430"/>
<evidence type="ECO:0000313" key="2">
    <source>
        <dbReference type="EMBL" id="QDA61043.1"/>
    </source>
</evidence>
<protein>
    <submittedName>
        <fullName evidence="2">DUF1003 domain-containing protein</fullName>
    </submittedName>
</protein>
<dbReference type="AlphaFoldDB" id="A0A5B8A372"/>
<keyword evidence="1" id="KW-0472">Membrane</keyword>
<sequence>MPAQPIPATFISACSGREFPVSEQVDGHTLRPTLLTLIQQDHPDFTRDNYLAISELNTYRRQYIQNYLLREVGELSDLEQTVLDHIEGHSTLTDKLEEEVEPLTLGQRLADRIAAFGGSWTFILSFFGVLLFWIVLNAWWLRNGGFDPYPFILLNLLLSCLAAMQAPVIMMSQNRQEDKDRQRAKKDYMINLKSELEIRMLHEKLDHLILHQQQDLLEIQRIQVEMMNDILARLEASSTPAKV</sequence>
<dbReference type="Pfam" id="PF06210">
    <property type="entry name" value="DUF1003"/>
    <property type="match status" value="1"/>
</dbReference>
<dbReference type="PANTHER" id="PTHR41386:SF1">
    <property type="entry name" value="MEMBRANE PROTEIN"/>
    <property type="match status" value="1"/>
</dbReference>